<proteinExistence type="predicted"/>
<dbReference type="RefSeq" id="WP_261964084.1">
    <property type="nucleotide sequence ID" value="NZ_CP061913.1"/>
</dbReference>
<dbReference type="Proteomes" id="UP001589608">
    <property type="component" value="Unassembled WGS sequence"/>
</dbReference>
<keyword evidence="1" id="KW-0732">Signal</keyword>
<keyword evidence="3" id="KW-1185">Reference proteome</keyword>
<evidence type="ECO:0000313" key="2">
    <source>
        <dbReference type="EMBL" id="MFB9448371.1"/>
    </source>
</evidence>
<sequence length="43" mass="4573">MRKLMAVLAALAMLVVGPTVVWDPNGNPTCTTQFTDAGEARPE</sequence>
<feature type="chain" id="PRO_5047538007" evidence="1">
    <location>
        <begin position="22"/>
        <end position="43"/>
    </location>
</feature>
<name>A0ABV5MHQ1_9ACTN</name>
<evidence type="ECO:0000256" key="1">
    <source>
        <dbReference type="SAM" id="SignalP"/>
    </source>
</evidence>
<protein>
    <submittedName>
        <fullName evidence="2">Uncharacterized protein</fullName>
    </submittedName>
</protein>
<organism evidence="2 3">
    <name type="scientific">Dactylosporangium vinaceum</name>
    <dbReference type="NCBI Taxonomy" id="53362"/>
    <lineage>
        <taxon>Bacteria</taxon>
        <taxon>Bacillati</taxon>
        <taxon>Actinomycetota</taxon>
        <taxon>Actinomycetes</taxon>
        <taxon>Micromonosporales</taxon>
        <taxon>Micromonosporaceae</taxon>
        <taxon>Dactylosporangium</taxon>
    </lineage>
</organism>
<gene>
    <name evidence="2" type="ORF">ACFFTR_35240</name>
</gene>
<comment type="caution">
    <text evidence="2">The sequence shown here is derived from an EMBL/GenBank/DDBJ whole genome shotgun (WGS) entry which is preliminary data.</text>
</comment>
<accession>A0ABV5MHQ1</accession>
<feature type="signal peptide" evidence="1">
    <location>
        <begin position="1"/>
        <end position="21"/>
    </location>
</feature>
<evidence type="ECO:0000313" key="3">
    <source>
        <dbReference type="Proteomes" id="UP001589608"/>
    </source>
</evidence>
<dbReference type="EMBL" id="JBHMCA010000057">
    <property type="protein sequence ID" value="MFB9448371.1"/>
    <property type="molecule type" value="Genomic_DNA"/>
</dbReference>
<reference evidence="2 3" key="1">
    <citation type="submission" date="2024-09" db="EMBL/GenBank/DDBJ databases">
        <authorList>
            <person name="Sun Q."/>
            <person name="Mori K."/>
        </authorList>
    </citation>
    <scope>NUCLEOTIDE SEQUENCE [LARGE SCALE GENOMIC DNA]</scope>
    <source>
        <strain evidence="2 3">JCM 3307</strain>
    </source>
</reference>